<evidence type="ECO:0000313" key="2">
    <source>
        <dbReference type="Proteomes" id="UP000006408"/>
    </source>
</evidence>
<dbReference type="PATRIC" id="fig|518635.7.peg.271"/>
<gene>
    <name evidence="1" type="ORF">BIFANG_02296</name>
</gene>
<dbReference type="NCBIfam" id="TIGR01549">
    <property type="entry name" value="HAD-SF-IA-v1"/>
    <property type="match status" value="1"/>
</dbReference>
<dbReference type="InterPro" id="IPR023198">
    <property type="entry name" value="PGP-like_dom2"/>
</dbReference>
<dbReference type="SFLD" id="SFLDS00003">
    <property type="entry name" value="Haloacid_Dehalogenase"/>
    <property type="match status" value="1"/>
</dbReference>
<dbReference type="GO" id="GO:0016787">
    <property type="term" value="F:hydrolase activity"/>
    <property type="evidence" value="ECO:0007669"/>
    <property type="project" value="UniProtKB-KW"/>
</dbReference>
<keyword evidence="2" id="KW-1185">Reference proteome</keyword>
<dbReference type="STRING" id="1683.Bang102_002240"/>
<dbReference type="Pfam" id="PF00702">
    <property type="entry name" value="Hydrolase"/>
    <property type="match status" value="1"/>
</dbReference>
<reference evidence="1" key="1">
    <citation type="submission" date="2009-04" db="EMBL/GenBank/DDBJ databases">
        <authorList>
            <person name="Weinstock G."/>
            <person name="Sodergren E."/>
            <person name="Clifton S."/>
            <person name="Fulton L."/>
            <person name="Fulton B."/>
            <person name="Courtney L."/>
            <person name="Fronick C."/>
            <person name="Harrison M."/>
            <person name="Strong C."/>
            <person name="Farmer C."/>
            <person name="Delahaunty K."/>
            <person name="Markovic C."/>
            <person name="Hall O."/>
            <person name="Minx P."/>
            <person name="Tomlinson C."/>
            <person name="Mitreva M."/>
            <person name="Nelson J."/>
            <person name="Hou S."/>
            <person name="Wollam A."/>
            <person name="Pepin K.H."/>
            <person name="Johnson M."/>
            <person name="Bhonagiri V."/>
            <person name="Nash W.E."/>
            <person name="Warren W."/>
            <person name="Chinwalla A."/>
            <person name="Mardis E.R."/>
            <person name="Wilson R.K."/>
        </authorList>
    </citation>
    <scope>NUCLEOTIDE SEQUENCE [LARGE SCALE GENOMIC DNA]</scope>
    <source>
        <strain evidence="1">DSM 20098</strain>
    </source>
</reference>
<organism evidence="1 2">
    <name type="scientific">Bifidobacterium angulatum DSM 20098 = JCM 7096</name>
    <dbReference type="NCBI Taxonomy" id="518635"/>
    <lineage>
        <taxon>Bacteria</taxon>
        <taxon>Bacillati</taxon>
        <taxon>Actinomycetota</taxon>
        <taxon>Actinomycetes</taxon>
        <taxon>Bifidobacteriales</taxon>
        <taxon>Bifidobacteriaceae</taxon>
        <taxon>Bifidobacterium</taxon>
    </lineage>
</organism>
<dbReference type="NCBIfam" id="TIGR01509">
    <property type="entry name" value="HAD-SF-IA-v3"/>
    <property type="match status" value="1"/>
</dbReference>
<dbReference type="InterPro" id="IPR036412">
    <property type="entry name" value="HAD-like_sf"/>
</dbReference>
<dbReference type="eggNOG" id="COG0637">
    <property type="taxonomic scope" value="Bacteria"/>
</dbReference>
<comment type="caution">
    <text evidence="1">The sequence shown here is derived from an EMBL/GenBank/DDBJ whole genome shotgun (WGS) entry which is preliminary data.</text>
</comment>
<dbReference type="AlphaFoldDB" id="C4FDB3"/>
<dbReference type="Gene3D" id="3.40.50.1000">
    <property type="entry name" value="HAD superfamily/HAD-like"/>
    <property type="match status" value="1"/>
</dbReference>
<dbReference type="Gene3D" id="1.10.150.240">
    <property type="entry name" value="Putative phosphatase, domain 2"/>
    <property type="match status" value="1"/>
</dbReference>
<protein>
    <submittedName>
        <fullName evidence="1">HAD hydrolase, family IA, variant 3</fullName>
    </submittedName>
</protein>
<dbReference type="PANTHER" id="PTHR18901:SF38">
    <property type="entry name" value="PSEUDOURIDINE-5'-PHOSPHATASE"/>
    <property type="match status" value="1"/>
</dbReference>
<dbReference type="CDD" id="cd07505">
    <property type="entry name" value="HAD_BPGM-like"/>
    <property type="match status" value="1"/>
</dbReference>
<proteinExistence type="predicted"/>
<dbReference type="HOGENOM" id="CLU_045011_13_1_11"/>
<dbReference type="SFLD" id="SFLDG01129">
    <property type="entry name" value="C1.5:_HAD__Beta-PGM__Phosphata"/>
    <property type="match status" value="1"/>
</dbReference>
<evidence type="ECO:0000313" key="1">
    <source>
        <dbReference type="EMBL" id="EEP20944.1"/>
    </source>
</evidence>
<dbReference type="InterPro" id="IPR006439">
    <property type="entry name" value="HAD-SF_hydro_IA"/>
</dbReference>
<sequence length="261" mass="28229">MGIPLIPTVARRVTDTHDAVELIWCTGGVLPLLSKEKNMLLKAVFCDLDGTTIDSEPLWHDGEIELATQHGGYWDEDLGWECSGKPVPEVAEHMIEHGCTLSIEEIDVQLKAYVFNAEQERLPWIDGVRETLQSLRDAGIPVMLVTTSPRPMAENIMEQAGGLFLDYVCGDDDCAHKPDPAPYLLAAKKLGIAPEDMGKCVVLEDTFVGLEAGAASGATTIAQTCTIRTDTSSGPQFASINGYDGIDAAALDGFVRQRLAQ</sequence>
<accession>C4FDB3</accession>
<dbReference type="PANTHER" id="PTHR18901">
    <property type="entry name" value="2-DEOXYGLUCOSE-6-PHOSPHATE PHOSPHATASE 2"/>
    <property type="match status" value="1"/>
</dbReference>
<dbReference type="InterPro" id="IPR023214">
    <property type="entry name" value="HAD_sf"/>
</dbReference>
<dbReference type="EMBL" id="ABYS02000004">
    <property type="protein sequence ID" value="EEP20944.1"/>
    <property type="molecule type" value="Genomic_DNA"/>
</dbReference>
<keyword evidence="1" id="KW-0378">Hydrolase</keyword>
<dbReference type="Proteomes" id="UP000006408">
    <property type="component" value="Unassembled WGS sequence"/>
</dbReference>
<dbReference type="SUPFAM" id="SSF56784">
    <property type="entry name" value="HAD-like"/>
    <property type="match status" value="1"/>
</dbReference>
<name>C4FDB3_9BIFI</name>